<keyword evidence="2 6" id="KW-0812">Transmembrane</keyword>
<dbReference type="PANTHER" id="PTHR23502">
    <property type="entry name" value="MAJOR FACILITATOR SUPERFAMILY"/>
    <property type="match status" value="1"/>
</dbReference>
<accession>A0ABR0HPD4</accession>
<dbReference type="Gene3D" id="1.20.1720.10">
    <property type="entry name" value="Multidrug resistance protein D"/>
    <property type="match status" value="1"/>
</dbReference>
<proteinExistence type="predicted"/>
<feature type="domain" description="Major facilitator superfamily (MFS) profile" evidence="7">
    <location>
        <begin position="106"/>
        <end position="287"/>
    </location>
</feature>
<comment type="caution">
    <text evidence="8">The sequence shown here is derived from an EMBL/GenBank/DDBJ whole genome shotgun (WGS) entry which is preliminary data.</text>
</comment>
<evidence type="ECO:0000256" key="3">
    <source>
        <dbReference type="ARBA" id="ARBA00022989"/>
    </source>
</evidence>
<evidence type="ECO:0000256" key="1">
    <source>
        <dbReference type="ARBA" id="ARBA00004141"/>
    </source>
</evidence>
<comment type="subcellular location">
    <subcellularLocation>
        <location evidence="1">Membrane</location>
        <topology evidence="1">Multi-pass membrane protein</topology>
    </subcellularLocation>
</comment>
<keyword evidence="3 6" id="KW-1133">Transmembrane helix</keyword>
<dbReference type="InterPro" id="IPR011701">
    <property type="entry name" value="MFS"/>
</dbReference>
<keyword evidence="4 6" id="KW-0472">Membrane</keyword>
<dbReference type="InterPro" id="IPR036259">
    <property type="entry name" value="MFS_trans_sf"/>
</dbReference>
<gene>
    <name evidence="8" type="ORF">QC763_0038040</name>
</gene>
<evidence type="ECO:0000256" key="4">
    <source>
        <dbReference type="ARBA" id="ARBA00023136"/>
    </source>
</evidence>
<evidence type="ECO:0000256" key="2">
    <source>
        <dbReference type="ARBA" id="ARBA00022692"/>
    </source>
</evidence>
<sequence>MHGSDLENRPESNERIPRWSLGVLNPKDTVDVPGTALLLVGLSPQPKPDTHSDDHNLPSPPEEPNQTSSPPRDDDPPNTTPTGILLAPQPLPHDLLSWPPWRRNLALLTIGLYSLLGGGTTPLLAAGFTNISQILSIPLHRISLTTDLVMLGLGIGCLLASPTAILYGKRPVYLAGSLIFLLTCVWCALSPTFESLLLARFVQGVAISPVEALPSATIAELFFLHERGGGGREDRGLWALFVRGEEFGAGDGGGGCSCSGVEVGFLGDGGWGLWGWVVGVGAGDVLG</sequence>
<dbReference type="RefSeq" id="XP_062768647.1">
    <property type="nucleotide sequence ID" value="XM_062905580.1"/>
</dbReference>
<feature type="compositionally biased region" description="Basic and acidic residues" evidence="5">
    <location>
        <begin position="1"/>
        <end position="17"/>
    </location>
</feature>
<dbReference type="GeneID" id="87925580"/>
<feature type="transmembrane region" description="Helical" evidence="6">
    <location>
        <begin position="105"/>
        <end position="128"/>
    </location>
</feature>
<feature type="transmembrane region" description="Helical" evidence="6">
    <location>
        <begin position="148"/>
        <end position="167"/>
    </location>
</feature>
<dbReference type="PROSITE" id="PS50850">
    <property type="entry name" value="MFS"/>
    <property type="match status" value="1"/>
</dbReference>
<evidence type="ECO:0000313" key="9">
    <source>
        <dbReference type="Proteomes" id="UP001326199"/>
    </source>
</evidence>
<dbReference type="Proteomes" id="UP001326199">
    <property type="component" value="Unassembled WGS sequence"/>
</dbReference>
<evidence type="ECO:0000259" key="7">
    <source>
        <dbReference type="PROSITE" id="PS50850"/>
    </source>
</evidence>
<keyword evidence="9" id="KW-1185">Reference proteome</keyword>
<evidence type="ECO:0000256" key="6">
    <source>
        <dbReference type="SAM" id="Phobius"/>
    </source>
</evidence>
<evidence type="ECO:0000256" key="5">
    <source>
        <dbReference type="SAM" id="MobiDB-lite"/>
    </source>
</evidence>
<evidence type="ECO:0000313" key="8">
    <source>
        <dbReference type="EMBL" id="KAK4669977.1"/>
    </source>
</evidence>
<dbReference type="InterPro" id="IPR020846">
    <property type="entry name" value="MFS_dom"/>
</dbReference>
<name>A0ABR0HPD4_9PEZI</name>
<dbReference type="SUPFAM" id="SSF103473">
    <property type="entry name" value="MFS general substrate transporter"/>
    <property type="match status" value="1"/>
</dbReference>
<dbReference type="EMBL" id="JAFFHB010000002">
    <property type="protein sequence ID" value="KAK4669977.1"/>
    <property type="molecule type" value="Genomic_DNA"/>
</dbReference>
<dbReference type="Pfam" id="PF07690">
    <property type="entry name" value="MFS_1"/>
    <property type="match status" value="1"/>
</dbReference>
<organism evidence="8 9">
    <name type="scientific">Podospora pseudopauciseta</name>
    <dbReference type="NCBI Taxonomy" id="2093780"/>
    <lineage>
        <taxon>Eukaryota</taxon>
        <taxon>Fungi</taxon>
        <taxon>Dikarya</taxon>
        <taxon>Ascomycota</taxon>
        <taxon>Pezizomycotina</taxon>
        <taxon>Sordariomycetes</taxon>
        <taxon>Sordariomycetidae</taxon>
        <taxon>Sordariales</taxon>
        <taxon>Podosporaceae</taxon>
        <taxon>Podospora</taxon>
    </lineage>
</organism>
<dbReference type="PANTHER" id="PTHR23502:SF4">
    <property type="entry name" value="MAJOR FACILITATOR SUPERFAMILY (MFS) PROFILE DOMAIN-CONTAINING PROTEIN-RELATED"/>
    <property type="match status" value="1"/>
</dbReference>
<feature type="region of interest" description="Disordered" evidence="5">
    <location>
        <begin position="1"/>
        <end position="88"/>
    </location>
</feature>
<feature type="transmembrane region" description="Helical" evidence="6">
    <location>
        <begin position="173"/>
        <end position="193"/>
    </location>
</feature>
<reference evidence="8 9" key="1">
    <citation type="journal article" date="2023" name="bioRxiv">
        <title>High-quality genome assemblies of four members of thePodospora anserinaspecies complex.</title>
        <authorList>
            <person name="Ament-Velasquez S.L."/>
            <person name="Vogan A.A."/>
            <person name="Wallerman O."/>
            <person name="Hartmann F."/>
            <person name="Gautier V."/>
            <person name="Silar P."/>
            <person name="Giraud T."/>
            <person name="Johannesson H."/>
        </authorList>
    </citation>
    <scope>NUCLEOTIDE SEQUENCE [LARGE SCALE GENOMIC DNA]</scope>
    <source>
        <strain evidence="8 9">CBS 411.78</strain>
    </source>
</reference>
<protein>
    <recommendedName>
        <fullName evidence="7">Major facilitator superfamily (MFS) profile domain-containing protein</fullName>
    </recommendedName>
</protein>